<dbReference type="Proteomes" id="UP000297966">
    <property type="component" value="Unassembled WGS sequence"/>
</dbReference>
<name>A0A4Y9LQY2_9BRAD</name>
<protein>
    <submittedName>
        <fullName evidence="1">Uncharacterized protein</fullName>
    </submittedName>
</protein>
<proteinExistence type="predicted"/>
<sequence length="95" mass="10348">MEPGPGIAVVPLDRRDAMLVGRGLQAVNVELVSDAYAIAANYLRRSGAIPDTLVTNEHLLEIIIKLLQHGEFNKIRLANKAIGRFETQSEARAVA</sequence>
<keyword evidence="2" id="KW-1185">Reference proteome</keyword>
<dbReference type="AlphaFoldDB" id="A0A4Y9LQY2"/>
<evidence type="ECO:0000313" key="1">
    <source>
        <dbReference type="EMBL" id="TFV45928.1"/>
    </source>
</evidence>
<accession>A0A4Y9LQY2</accession>
<organism evidence="1 2">
    <name type="scientific">Bradyrhizobium niftali</name>
    <dbReference type="NCBI Taxonomy" id="2560055"/>
    <lineage>
        <taxon>Bacteria</taxon>
        <taxon>Pseudomonadati</taxon>
        <taxon>Pseudomonadota</taxon>
        <taxon>Alphaproteobacteria</taxon>
        <taxon>Hyphomicrobiales</taxon>
        <taxon>Nitrobacteraceae</taxon>
        <taxon>Bradyrhizobium</taxon>
    </lineage>
</organism>
<reference evidence="1 2" key="1">
    <citation type="submission" date="2019-03" db="EMBL/GenBank/DDBJ databases">
        <title>Bradyrhizobium diversity isolated from nodules of Chamaecrista fasciculata.</title>
        <authorList>
            <person name="Klepa M.S."/>
            <person name="Urquiaga M.O."/>
            <person name="Hungria M."/>
            <person name="Delamuta J.R."/>
        </authorList>
    </citation>
    <scope>NUCLEOTIDE SEQUENCE [LARGE SCALE GENOMIC DNA]</scope>
    <source>
        <strain evidence="1 2">CNPSo 3448</strain>
    </source>
</reference>
<evidence type="ECO:0000313" key="2">
    <source>
        <dbReference type="Proteomes" id="UP000297966"/>
    </source>
</evidence>
<dbReference type="OrthoDB" id="8251663at2"/>
<gene>
    <name evidence="1" type="ORF">E4K65_22890</name>
</gene>
<comment type="caution">
    <text evidence="1">The sequence shown here is derived from an EMBL/GenBank/DDBJ whole genome shotgun (WGS) entry which is preliminary data.</text>
</comment>
<dbReference type="EMBL" id="SPQT01000013">
    <property type="protein sequence ID" value="TFV45928.1"/>
    <property type="molecule type" value="Genomic_DNA"/>
</dbReference>